<dbReference type="SMART" id="SM00450">
    <property type="entry name" value="RHOD"/>
    <property type="match status" value="1"/>
</dbReference>
<gene>
    <name evidence="2" type="ORF">KGF56_002165</name>
</gene>
<dbReference type="PROSITE" id="PS50206">
    <property type="entry name" value="RHODANESE_3"/>
    <property type="match status" value="1"/>
</dbReference>
<sequence length="195" mass="22007">MYSLRQLAQRAPIASRTALKQSSCLVIKQQLRHFIKPSLVYPFNSKSSSFTAVNVNKQTQNSTRFYSVLTETQEAKIYDYNKVKDIASNPQNHPDSILIDVREPVEFSDGHIPGAINIPFKSSPGALDLNPEEFQESFGFDKPDKDKELVFYCLGGVRSTAAEELANTFGYKKRGNYLGSYEDWLSHENSVKDKA</sequence>
<dbReference type="PANTHER" id="PTHR44086:SF10">
    <property type="entry name" value="THIOSULFATE SULFURTRANSFERASE_RHODANESE-LIKE DOMAIN-CONTAINING PROTEIN 3"/>
    <property type="match status" value="1"/>
</dbReference>
<reference evidence="2" key="1">
    <citation type="journal article" date="2022" name="DNA Res.">
        <title>Genome analysis of five recently described species of the CUG-Ser clade uncovers Candida theae as a new hybrid lineage with pathogenic potential in the Candida parapsilosis species complex.</title>
        <authorList>
            <person name="Mixao V."/>
            <person name="Del Olmo V."/>
            <person name="Hegedusova E."/>
            <person name="Saus E."/>
            <person name="Pryszcz L."/>
            <person name="Cillingova A."/>
            <person name="Nosek J."/>
            <person name="Gabaldon T."/>
        </authorList>
    </citation>
    <scope>NUCLEOTIDE SEQUENCE</scope>
    <source>
        <strain evidence="2">CBS 10844</strain>
    </source>
</reference>
<dbReference type="Proteomes" id="UP001202479">
    <property type="component" value="Unassembled WGS sequence"/>
</dbReference>
<protein>
    <recommendedName>
        <fullName evidence="1">Rhodanese domain-containing protein</fullName>
    </recommendedName>
</protein>
<organism evidence="2 3">
    <name type="scientific">Candida oxycetoniae</name>
    <dbReference type="NCBI Taxonomy" id="497107"/>
    <lineage>
        <taxon>Eukaryota</taxon>
        <taxon>Fungi</taxon>
        <taxon>Dikarya</taxon>
        <taxon>Ascomycota</taxon>
        <taxon>Saccharomycotina</taxon>
        <taxon>Pichiomycetes</taxon>
        <taxon>Debaryomycetaceae</taxon>
        <taxon>Candida/Lodderomyces clade</taxon>
        <taxon>Candida</taxon>
    </lineage>
</organism>
<dbReference type="PANTHER" id="PTHR44086">
    <property type="entry name" value="THIOSULFATE SULFURTRANSFERASE RDL2, MITOCHONDRIAL-RELATED"/>
    <property type="match status" value="1"/>
</dbReference>
<dbReference type="GO" id="GO:0004792">
    <property type="term" value="F:thiosulfate-cyanide sulfurtransferase activity"/>
    <property type="evidence" value="ECO:0007669"/>
    <property type="project" value="InterPro"/>
</dbReference>
<dbReference type="SUPFAM" id="SSF52821">
    <property type="entry name" value="Rhodanese/Cell cycle control phosphatase"/>
    <property type="match status" value="1"/>
</dbReference>
<comment type="caution">
    <text evidence="2">The sequence shown here is derived from an EMBL/GenBank/DDBJ whole genome shotgun (WGS) entry which is preliminary data.</text>
</comment>
<evidence type="ECO:0000313" key="3">
    <source>
        <dbReference type="Proteomes" id="UP001202479"/>
    </source>
</evidence>
<dbReference type="GeneID" id="73379782"/>
<accession>A0AAI9WYN0</accession>
<dbReference type="PROSITE" id="PS00380">
    <property type="entry name" value="RHODANESE_1"/>
    <property type="match status" value="1"/>
</dbReference>
<evidence type="ECO:0000259" key="1">
    <source>
        <dbReference type="PROSITE" id="PS50206"/>
    </source>
</evidence>
<dbReference type="Pfam" id="PF00581">
    <property type="entry name" value="Rhodanese"/>
    <property type="match status" value="1"/>
</dbReference>
<dbReference type="Gene3D" id="3.40.250.10">
    <property type="entry name" value="Rhodanese-like domain"/>
    <property type="match status" value="1"/>
</dbReference>
<dbReference type="GO" id="GO:0005739">
    <property type="term" value="C:mitochondrion"/>
    <property type="evidence" value="ECO:0007669"/>
    <property type="project" value="TreeGrafter"/>
</dbReference>
<dbReference type="EMBL" id="JAHUZD010000070">
    <property type="protein sequence ID" value="KAI3405000.2"/>
    <property type="molecule type" value="Genomic_DNA"/>
</dbReference>
<proteinExistence type="predicted"/>
<name>A0AAI9WYN0_9ASCO</name>
<dbReference type="InterPro" id="IPR001763">
    <property type="entry name" value="Rhodanese-like_dom"/>
</dbReference>
<feature type="domain" description="Rhodanese" evidence="1">
    <location>
        <begin position="92"/>
        <end position="193"/>
    </location>
</feature>
<dbReference type="InterPro" id="IPR036873">
    <property type="entry name" value="Rhodanese-like_dom_sf"/>
</dbReference>
<dbReference type="CDD" id="cd01519">
    <property type="entry name" value="RHOD_HSP67B2"/>
    <property type="match status" value="1"/>
</dbReference>
<evidence type="ECO:0000313" key="2">
    <source>
        <dbReference type="EMBL" id="KAI3405000.2"/>
    </source>
</evidence>
<dbReference type="InterPro" id="IPR001307">
    <property type="entry name" value="Thiosulphate_STrfase_CS"/>
</dbReference>
<keyword evidence="3" id="KW-1185">Reference proteome</keyword>
<dbReference type="RefSeq" id="XP_049180745.1">
    <property type="nucleotide sequence ID" value="XM_049323365.1"/>
</dbReference>
<dbReference type="AlphaFoldDB" id="A0AAI9WYN0"/>